<comment type="caution">
    <text evidence="6">The sequence shown here is derived from an EMBL/GenBank/DDBJ whole genome shotgun (WGS) entry which is preliminary data.</text>
</comment>
<evidence type="ECO:0000313" key="7">
    <source>
        <dbReference type="Proteomes" id="UP000769528"/>
    </source>
</evidence>
<dbReference type="AlphaFoldDB" id="A0A9P8PTM6"/>
<dbReference type="InterPro" id="IPR006939">
    <property type="entry name" value="SNF5"/>
</dbReference>
<evidence type="ECO:0000256" key="5">
    <source>
        <dbReference type="ARBA" id="ARBA00023242"/>
    </source>
</evidence>
<sequence>MLWTQAFTTNFHNRVKNDNTSLYITAVPTRATKRTKQVINYAEYDDNLNFDEDKDTNYEDAYSHAISNHSNHSQQQQNNFGKIATKTRHINFNEYDLSLNSQQEEILIPIRIDLEHNSNRIVDFLMWNLNETLITPEQFALITCQDMDLPTNYQQQISNSIKQQIEEYTNTVTIQLPKDIEIHVVINLSCNLDKLLYEDKFEWDLTNDQITPEIFAKYIVMDLGLSLEFLPAIAHTLHESILKLKKDIIVDGHITDVRNDAVFGREAGLRLDQPNLGSEWVPKIEELSQWEIEKREIERERNIRRLKRESMRVDDRGRRGHRRKFDELS</sequence>
<keyword evidence="7" id="KW-1185">Reference proteome</keyword>
<organism evidence="6 7">
    <name type="scientific">Wickerhamomyces mucosus</name>
    <dbReference type="NCBI Taxonomy" id="1378264"/>
    <lineage>
        <taxon>Eukaryota</taxon>
        <taxon>Fungi</taxon>
        <taxon>Dikarya</taxon>
        <taxon>Ascomycota</taxon>
        <taxon>Saccharomycotina</taxon>
        <taxon>Saccharomycetes</taxon>
        <taxon>Phaffomycetales</taxon>
        <taxon>Wickerhamomycetaceae</taxon>
        <taxon>Wickerhamomyces</taxon>
    </lineage>
</organism>
<dbReference type="Proteomes" id="UP000769528">
    <property type="component" value="Unassembled WGS sequence"/>
</dbReference>
<keyword evidence="3" id="KW-0805">Transcription regulation</keyword>
<comment type="subcellular location">
    <subcellularLocation>
        <location evidence="1">Nucleus</location>
    </subcellularLocation>
</comment>
<evidence type="ECO:0000256" key="1">
    <source>
        <dbReference type="ARBA" id="ARBA00004123"/>
    </source>
</evidence>
<reference evidence="6" key="2">
    <citation type="submission" date="2021-01" db="EMBL/GenBank/DDBJ databases">
        <authorList>
            <person name="Schikora-Tamarit M.A."/>
        </authorList>
    </citation>
    <scope>NUCLEOTIDE SEQUENCE</scope>
    <source>
        <strain evidence="6">CBS6341</strain>
    </source>
</reference>
<accession>A0A9P8PTM6</accession>
<evidence type="ECO:0000256" key="3">
    <source>
        <dbReference type="ARBA" id="ARBA00023015"/>
    </source>
</evidence>
<evidence type="ECO:0008006" key="8">
    <source>
        <dbReference type="Google" id="ProtNLM"/>
    </source>
</evidence>
<dbReference type="GO" id="GO:0006338">
    <property type="term" value="P:chromatin remodeling"/>
    <property type="evidence" value="ECO:0007669"/>
    <property type="project" value="InterPro"/>
</dbReference>
<evidence type="ECO:0000256" key="4">
    <source>
        <dbReference type="ARBA" id="ARBA00023163"/>
    </source>
</evidence>
<dbReference type="Pfam" id="PF04855">
    <property type="entry name" value="SNF5"/>
    <property type="match status" value="2"/>
</dbReference>
<keyword evidence="5" id="KW-0539">Nucleus</keyword>
<dbReference type="PANTHER" id="PTHR10019">
    <property type="entry name" value="SNF5"/>
    <property type="match status" value="1"/>
</dbReference>
<protein>
    <recommendedName>
        <fullName evidence="8">Chromatin structure-remodeling complex subunit SFH1</fullName>
    </recommendedName>
</protein>
<dbReference type="EMBL" id="JAEUBF010000499">
    <property type="protein sequence ID" value="KAH3678152.1"/>
    <property type="molecule type" value="Genomic_DNA"/>
</dbReference>
<proteinExistence type="inferred from homology"/>
<keyword evidence="4" id="KW-0804">Transcription</keyword>
<name>A0A9P8PTM6_9ASCO</name>
<evidence type="ECO:0000256" key="2">
    <source>
        <dbReference type="ARBA" id="ARBA00010239"/>
    </source>
</evidence>
<dbReference type="GO" id="GO:0000228">
    <property type="term" value="C:nuclear chromosome"/>
    <property type="evidence" value="ECO:0007669"/>
    <property type="project" value="InterPro"/>
</dbReference>
<gene>
    <name evidence="6" type="ORF">WICMUC_001668</name>
</gene>
<comment type="similarity">
    <text evidence="2">Belongs to the SNF5 family.</text>
</comment>
<dbReference type="OrthoDB" id="10258327at2759"/>
<evidence type="ECO:0000313" key="6">
    <source>
        <dbReference type="EMBL" id="KAH3678152.1"/>
    </source>
</evidence>
<reference evidence="6" key="1">
    <citation type="journal article" date="2021" name="Open Biol.">
        <title>Shared evolutionary footprints suggest mitochondrial oxidative damage underlies multiple complex I losses in fungi.</title>
        <authorList>
            <person name="Schikora-Tamarit M.A."/>
            <person name="Marcet-Houben M."/>
            <person name="Nosek J."/>
            <person name="Gabaldon T."/>
        </authorList>
    </citation>
    <scope>NUCLEOTIDE SEQUENCE</scope>
    <source>
        <strain evidence="6">CBS6341</strain>
    </source>
</reference>